<dbReference type="EMBL" id="SACN01000002">
    <property type="protein sequence ID" value="RVT91023.1"/>
    <property type="molecule type" value="Genomic_DNA"/>
</dbReference>
<comment type="caution">
    <text evidence="1">The sequence shown here is derived from an EMBL/GenBank/DDBJ whole genome shotgun (WGS) entry which is preliminary data.</text>
</comment>
<organism evidence="1 2">
    <name type="scientific">Sphingomonas crocodyli</name>
    <dbReference type="NCBI Taxonomy" id="1979270"/>
    <lineage>
        <taxon>Bacteria</taxon>
        <taxon>Pseudomonadati</taxon>
        <taxon>Pseudomonadota</taxon>
        <taxon>Alphaproteobacteria</taxon>
        <taxon>Sphingomonadales</taxon>
        <taxon>Sphingomonadaceae</taxon>
        <taxon>Sphingomonas</taxon>
    </lineage>
</organism>
<dbReference type="Proteomes" id="UP000282971">
    <property type="component" value="Unassembled WGS sequence"/>
</dbReference>
<dbReference type="AlphaFoldDB" id="A0A437M098"/>
<protein>
    <recommendedName>
        <fullName evidence="3">NIPSNAP domain-containing protein</fullName>
    </recommendedName>
</protein>
<sequence>MIWMVDEVETKPGQGQAFLAAYREHYVPGATARGLRLIKEMVEPAMWLDEASNRLLLIWETDSAGAVWAAKHRARGDEAVIRWWTEQAPEFLISRRRYTMAPADALEALDNV</sequence>
<evidence type="ECO:0008006" key="3">
    <source>
        <dbReference type="Google" id="ProtNLM"/>
    </source>
</evidence>
<dbReference type="InterPro" id="IPR011008">
    <property type="entry name" value="Dimeric_a/b-barrel"/>
</dbReference>
<evidence type="ECO:0000313" key="1">
    <source>
        <dbReference type="EMBL" id="RVT91023.1"/>
    </source>
</evidence>
<proteinExistence type="predicted"/>
<dbReference type="SUPFAM" id="SSF54909">
    <property type="entry name" value="Dimeric alpha+beta barrel"/>
    <property type="match status" value="1"/>
</dbReference>
<reference evidence="1 2" key="1">
    <citation type="submission" date="2019-01" db="EMBL/GenBank/DDBJ databases">
        <authorList>
            <person name="Chen W.-M."/>
        </authorList>
    </citation>
    <scope>NUCLEOTIDE SEQUENCE [LARGE SCALE GENOMIC DNA]</scope>
    <source>
        <strain evidence="1 2">CCP-7</strain>
    </source>
</reference>
<dbReference type="Gene3D" id="3.30.70.100">
    <property type="match status" value="1"/>
</dbReference>
<keyword evidence="2" id="KW-1185">Reference proteome</keyword>
<accession>A0A437M098</accession>
<dbReference type="OrthoDB" id="4638417at2"/>
<name>A0A437M098_9SPHN</name>
<gene>
    <name evidence="1" type="ORF">EOD43_15955</name>
</gene>
<evidence type="ECO:0000313" key="2">
    <source>
        <dbReference type="Proteomes" id="UP000282971"/>
    </source>
</evidence>
<dbReference type="RefSeq" id="WP_127745039.1">
    <property type="nucleotide sequence ID" value="NZ_SACN01000002.1"/>
</dbReference>